<dbReference type="Gene3D" id="3.40.190.10">
    <property type="entry name" value="Periplasmic binding protein-like II"/>
    <property type="match status" value="1"/>
</dbReference>
<protein>
    <submittedName>
        <fullName evidence="2">Tripartite tricarboxylate transporter substrate binding protein</fullName>
    </submittedName>
</protein>
<comment type="similarity">
    <text evidence="1">Belongs to the UPF0065 (bug) family.</text>
</comment>
<reference evidence="2 3" key="1">
    <citation type="submission" date="2020-10" db="EMBL/GenBank/DDBJ databases">
        <title>Complete genome sequence of Cupriavidus basilensis CCUG 49340T.</title>
        <authorList>
            <person name="Salva-Serra F."/>
            <person name="Donoso R.A."/>
            <person name="Cho K.H."/>
            <person name="Yoo J.A."/>
            <person name="Lee K."/>
            <person name="Yoon S.-H."/>
            <person name="Perez-Pantoja D."/>
            <person name="Moore E.R.B."/>
        </authorList>
    </citation>
    <scope>NUCLEOTIDE SEQUENCE [LARGE SCALE GENOMIC DNA]</scope>
    <source>
        <strain evidence="3">CCUG 49340</strain>
    </source>
</reference>
<dbReference type="InterPro" id="IPR005064">
    <property type="entry name" value="BUG"/>
</dbReference>
<gene>
    <name evidence="2" type="ORF">F7R26_025660</name>
</gene>
<dbReference type="PANTHER" id="PTHR42928">
    <property type="entry name" value="TRICARBOXYLATE-BINDING PROTEIN"/>
    <property type="match status" value="1"/>
</dbReference>
<sequence>MKLRQLLIALCVPLLACVTASVSAQSDWPNRVITYVVPYPAGGTTDILARLIAQKLGQALHTTVVVENRPGATGAIGSAFVARAPADGYTLLGASTASHAINPALNPKLSYDAIKSFEPVVMIGTIPSVLIVGPNSPYRNVQALLAAAKAKPGAVTFASGGSGTILQMSGELLKEERKVDMTHVPYKGDVPAIQDVMAGHVDFMFAPTAPILPHVQGGKLRALGVATKARVASLPAVPTMAEAGVPDFEAEQWQAVFAPAGTPATIVQRLNTEINRILKDPEVVEHLDKLGVNVVGGTPQQLSAFQKADIAKWARVGKAAGVTLE</sequence>
<evidence type="ECO:0000313" key="3">
    <source>
        <dbReference type="Proteomes" id="UP000397656"/>
    </source>
</evidence>
<dbReference type="EMBL" id="CP062804">
    <property type="protein sequence ID" value="QOT80802.1"/>
    <property type="molecule type" value="Genomic_DNA"/>
</dbReference>
<dbReference type="Pfam" id="PF03401">
    <property type="entry name" value="TctC"/>
    <property type="match status" value="1"/>
</dbReference>
<dbReference type="GeneID" id="98404332"/>
<dbReference type="AlphaFoldDB" id="A0A643FRZ4"/>
<dbReference type="InterPro" id="IPR042100">
    <property type="entry name" value="Bug_dom1"/>
</dbReference>
<evidence type="ECO:0000256" key="1">
    <source>
        <dbReference type="ARBA" id="ARBA00006987"/>
    </source>
</evidence>
<accession>A0A643FRZ4</accession>
<dbReference type="Gene3D" id="3.40.190.150">
    <property type="entry name" value="Bordetella uptake gene, domain 1"/>
    <property type="match status" value="1"/>
</dbReference>
<name>A0A643FRZ4_9BURK</name>
<dbReference type="PANTHER" id="PTHR42928:SF5">
    <property type="entry name" value="BLR1237 PROTEIN"/>
    <property type="match status" value="1"/>
</dbReference>
<dbReference type="RefSeq" id="WP_150987149.1">
    <property type="nucleotide sequence ID" value="NZ_CP062804.1"/>
</dbReference>
<dbReference type="Proteomes" id="UP000397656">
    <property type="component" value="Chromosome 2"/>
</dbReference>
<proteinExistence type="inferred from homology"/>
<evidence type="ECO:0000313" key="2">
    <source>
        <dbReference type="EMBL" id="QOT80802.1"/>
    </source>
</evidence>
<dbReference type="PIRSF" id="PIRSF017082">
    <property type="entry name" value="YflP"/>
    <property type="match status" value="1"/>
</dbReference>
<organism evidence="2 3">
    <name type="scientific">Cupriavidus basilensis</name>
    <dbReference type="NCBI Taxonomy" id="68895"/>
    <lineage>
        <taxon>Bacteria</taxon>
        <taxon>Pseudomonadati</taxon>
        <taxon>Pseudomonadota</taxon>
        <taxon>Betaproteobacteria</taxon>
        <taxon>Burkholderiales</taxon>
        <taxon>Burkholderiaceae</taxon>
        <taxon>Cupriavidus</taxon>
    </lineage>
</organism>
<dbReference type="CDD" id="cd13578">
    <property type="entry name" value="PBP2_Bug27"/>
    <property type="match status" value="1"/>
</dbReference>
<dbReference type="SUPFAM" id="SSF53850">
    <property type="entry name" value="Periplasmic binding protein-like II"/>
    <property type="match status" value="1"/>
</dbReference>